<dbReference type="InterPro" id="IPR022393">
    <property type="entry name" value="Conjugative_transposon_TraJ"/>
</dbReference>
<dbReference type="Pfam" id="PF07863">
    <property type="entry name" value="CtnDOT_TraJ"/>
    <property type="match status" value="1"/>
</dbReference>
<feature type="chain" id="PRO_5046733179" evidence="2">
    <location>
        <begin position="24"/>
        <end position="397"/>
    </location>
</feature>
<protein>
    <submittedName>
        <fullName evidence="4">Conjugative transposon protein TraJ</fullName>
    </submittedName>
</protein>
<dbReference type="EMBL" id="BAABJI010000001">
    <property type="protein sequence ID" value="GAA4906285.1"/>
    <property type="molecule type" value="Genomic_DNA"/>
</dbReference>
<feature type="transmembrane region" description="Helical" evidence="1">
    <location>
        <begin position="89"/>
        <end position="110"/>
    </location>
</feature>
<feature type="transmembrane region" description="Helical" evidence="1">
    <location>
        <begin position="51"/>
        <end position="68"/>
    </location>
</feature>
<feature type="transmembrane region" description="Helical" evidence="1">
    <location>
        <begin position="223"/>
        <end position="244"/>
    </location>
</feature>
<proteinExistence type="predicted"/>
<keyword evidence="1" id="KW-1133">Transmembrane helix</keyword>
<dbReference type="NCBIfam" id="TIGR03782">
    <property type="entry name" value="Bac_Flav_CT_J"/>
    <property type="match status" value="1"/>
</dbReference>
<organism evidence="4 5">
    <name type="scientific">Mucilaginibacter defluvii</name>
    <dbReference type="NCBI Taxonomy" id="1196019"/>
    <lineage>
        <taxon>Bacteria</taxon>
        <taxon>Pseudomonadati</taxon>
        <taxon>Bacteroidota</taxon>
        <taxon>Sphingobacteriia</taxon>
        <taxon>Sphingobacteriales</taxon>
        <taxon>Sphingobacteriaceae</taxon>
        <taxon>Mucilaginibacter</taxon>
    </lineage>
</organism>
<dbReference type="InterPro" id="IPR012424">
    <property type="entry name" value="Conjugative_transposon_TraJ_C"/>
</dbReference>
<evidence type="ECO:0000256" key="2">
    <source>
        <dbReference type="SAM" id="SignalP"/>
    </source>
</evidence>
<name>A0ABP9FK80_9SPHI</name>
<reference evidence="5" key="1">
    <citation type="journal article" date="2019" name="Int. J. Syst. Evol. Microbiol.">
        <title>The Global Catalogue of Microorganisms (GCM) 10K type strain sequencing project: providing services to taxonomists for standard genome sequencing and annotation.</title>
        <authorList>
            <consortium name="The Broad Institute Genomics Platform"/>
            <consortium name="The Broad Institute Genome Sequencing Center for Infectious Disease"/>
            <person name="Wu L."/>
            <person name="Ma J."/>
        </authorList>
    </citation>
    <scope>NUCLEOTIDE SEQUENCE [LARGE SCALE GENOMIC DNA]</scope>
    <source>
        <strain evidence="5">JCM 18283</strain>
    </source>
</reference>
<sequence length="397" mass="43447">MKQCVRATIIVAVGMLFPLLSKAQSVAGEINSLHGVLDQLYEQMMPKCTKLISVGQGIAGFAAIWYISSRIWRHIANAEPIDFYPLFRPFVLGFAIMIFPQVVAMINGVLKPTVSATAEMVHDSDKAIAVLLQKKEEAIKTTDTWQMYVGENGEGDRDKWYKYTHDGEDPSGEGFFDSIGNDVKFAMSKAYYGFKNSIKEWMSEVLRVLFEAAALCINTLRTFQLIVLAILGPLVFGFAVFDGFQHTLTSWIARYVNIFLWLPVANIFGSIIGTVQELMLQADIAQIQQTGDTFFSSTDVAYLAFLIIGIVGYFTVPSVANFIINAGGMGAFGQKVTSITQSVSTSTSNAAGAVASRAENGAFNMINTPKYVMDGYHSTGNANNEGGYNHNKLSGKS</sequence>
<comment type="caution">
    <text evidence="4">The sequence shown here is derived from an EMBL/GenBank/DDBJ whole genome shotgun (WGS) entry which is preliminary data.</text>
</comment>
<feature type="domain" description="Conjugative transposon TraJ C-terminal" evidence="3">
    <location>
        <begin position="29"/>
        <end position="396"/>
    </location>
</feature>
<evidence type="ECO:0000313" key="5">
    <source>
        <dbReference type="Proteomes" id="UP001501436"/>
    </source>
</evidence>
<feature type="transmembrane region" description="Helical" evidence="1">
    <location>
        <begin position="256"/>
        <end position="280"/>
    </location>
</feature>
<evidence type="ECO:0000313" key="4">
    <source>
        <dbReference type="EMBL" id="GAA4906285.1"/>
    </source>
</evidence>
<keyword evidence="1" id="KW-0812">Transmembrane</keyword>
<evidence type="ECO:0000259" key="3">
    <source>
        <dbReference type="Pfam" id="PF07863"/>
    </source>
</evidence>
<keyword evidence="5" id="KW-1185">Reference proteome</keyword>
<accession>A0ABP9FK80</accession>
<gene>
    <name evidence="4" type="primary">traJ_1</name>
    <name evidence="4" type="ORF">GCM10023313_06270</name>
</gene>
<keyword evidence="1" id="KW-0472">Membrane</keyword>
<keyword evidence="2" id="KW-0732">Signal</keyword>
<dbReference type="Proteomes" id="UP001501436">
    <property type="component" value="Unassembled WGS sequence"/>
</dbReference>
<feature type="transmembrane region" description="Helical" evidence="1">
    <location>
        <begin position="300"/>
        <end position="324"/>
    </location>
</feature>
<evidence type="ECO:0000256" key="1">
    <source>
        <dbReference type="SAM" id="Phobius"/>
    </source>
</evidence>
<dbReference type="RefSeq" id="WP_345329446.1">
    <property type="nucleotide sequence ID" value="NZ_BAABJI010000001.1"/>
</dbReference>
<feature type="signal peptide" evidence="2">
    <location>
        <begin position="1"/>
        <end position="23"/>
    </location>
</feature>